<dbReference type="InterPro" id="IPR035906">
    <property type="entry name" value="MetI-like_sf"/>
</dbReference>
<keyword evidence="12" id="KW-1185">Reference proteome</keyword>
<evidence type="ECO:0000256" key="9">
    <source>
        <dbReference type="RuleBase" id="RU363032"/>
    </source>
</evidence>
<protein>
    <submittedName>
        <fullName evidence="11">ABC-type nitrate/sulfonate/taurine/bicarbonate transport system-like protein</fullName>
    </submittedName>
</protein>
<evidence type="ECO:0000259" key="10">
    <source>
        <dbReference type="PROSITE" id="PS50928"/>
    </source>
</evidence>
<evidence type="ECO:0000256" key="2">
    <source>
        <dbReference type="ARBA" id="ARBA00009306"/>
    </source>
</evidence>
<feature type="domain" description="ABC transmembrane type-1" evidence="10">
    <location>
        <begin position="87"/>
        <end position="272"/>
    </location>
</feature>
<comment type="caution">
    <text evidence="11">The sequence shown here is derived from an EMBL/GenBank/DDBJ whole genome shotgun (WGS) entry which is preliminary data.</text>
</comment>
<dbReference type="SUPFAM" id="SSF161098">
    <property type="entry name" value="MetI-like"/>
    <property type="match status" value="1"/>
</dbReference>
<feature type="transmembrane region" description="Helical" evidence="9">
    <location>
        <begin position="219"/>
        <end position="238"/>
    </location>
</feature>
<evidence type="ECO:0000256" key="3">
    <source>
        <dbReference type="ARBA" id="ARBA00022448"/>
    </source>
</evidence>
<dbReference type="GO" id="GO:0042918">
    <property type="term" value="P:alkanesulfonate transmembrane transport"/>
    <property type="evidence" value="ECO:0007669"/>
    <property type="project" value="UniProtKB-ARBA"/>
</dbReference>
<keyword evidence="7 9" id="KW-0472">Membrane</keyword>
<keyword evidence="3 9" id="KW-0813">Transport</keyword>
<reference evidence="12" key="1">
    <citation type="journal article" date="2014" name="Stand. Genomic Sci.">
        <title>Genome sequence of the exopolysaccharide-producing Salipiger mucosus type strain (DSM 16094(T)), a moderately halophilic member of the Roseobacter clade.</title>
        <authorList>
            <person name="Riedel T."/>
            <person name="Spring S."/>
            <person name="Fiebig A."/>
            <person name="Petersen J."/>
            <person name="Kyrpides N.C."/>
            <person name="Goker M."/>
            <person name="Klenk H.P."/>
        </authorList>
    </citation>
    <scope>NUCLEOTIDE SEQUENCE [LARGE SCALE GENOMIC DNA]</scope>
    <source>
        <strain evidence="12">DSM 16094</strain>
    </source>
</reference>
<dbReference type="STRING" id="1123237.Salmuc_00159"/>
<feature type="transmembrane region" description="Helical" evidence="9">
    <location>
        <begin position="36"/>
        <end position="57"/>
    </location>
</feature>
<feature type="transmembrane region" description="Helical" evidence="9">
    <location>
        <begin position="153"/>
        <end position="173"/>
    </location>
</feature>
<evidence type="ECO:0000256" key="1">
    <source>
        <dbReference type="ARBA" id="ARBA00004651"/>
    </source>
</evidence>
<feature type="transmembrane region" description="Helical" evidence="9">
    <location>
        <begin position="125"/>
        <end position="147"/>
    </location>
</feature>
<organism evidence="11 12">
    <name type="scientific">Salipiger mucosus DSM 16094</name>
    <dbReference type="NCBI Taxonomy" id="1123237"/>
    <lineage>
        <taxon>Bacteria</taxon>
        <taxon>Pseudomonadati</taxon>
        <taxon>Pseudomonadota</taxon>
        <taxon>Alphaproteobacteria</taxon>
        <taxon>Rhodobacterales</taxon>
        <taxon>Roseobacteraceae</taxon>
        <taxon>Salipiger</taxon>
    </lineage>
</organism>
<comment type="subcellular location">
    <subcellularLocation>
        <location evidence="1 9">Cell membrane</location>
        <topology evidence="1 9">Multi-pass membrane protein</topology>
    </subcellularLocation>
</comment>
<dbReference type="HOGENOM" id="CLU_046113_1_4_5"/>
<evidence type="ECO:0000313" key="12">
    <source>
        <dbReference type="Proteomes" id="UP000015347"/>
    </source>
</evidence>
<dbReference type="PANTHER" id="PTHR30151">
    <property type="entry name" value="ALKANE SULFONATE ABC TRANSPORTER-RELATED, MEMBRANE SUBUNIT"/>
    <property type="match status" value="1"/>
</dbReference>
<comment type="similarity">
    <text evidence="2 9">Belongs to the binding-protein-dependent transport system permease family.</text>
</comment>
<dbReference type="Gene3D" id="1.10.3720.10">
    <property type="entry name" value="MetI-like"/>
    <property type="match status" value="1"/>
</dbReference>
<comment type="function">
    <text evidence="8">Probably part of an ABC transporter complex. Probably responsible for the translocation of the substrate across the membrane.</text>
</comment>
<feature type="transmembrane region" description="Helical" evidence="9">
    <location>
        <begin position="250"/>
        <end position="272"/>
    </location>
</feature>
<dbReference type="InterPro" id="IPR000515">
    <property type="entry name" value="MetI-like"/>
</dbReference>
<evidence type="ECO:0000256" key="6">
    <source>
        <dbReference type="ARBA" id="ARBA00022989"/>
    </source>
</evidence>
<dbReference type="AlphaFoldDB" id="S9Q5V5"/>
<accession>S9Q5V5</accession>
<evidence type="ECO:0000256" key="4">
    <source>
        <dbReference type="ARBA" id="ARBA00022475"/>
    </source>
</evidence>
<name>S9Q5V5_9RHOB</name>
<evidence type="ECO:0000256" key="8">
    <source>
        <dbReference type="ARBA" id="ARBA00056719"/>
    </source>
</evidence>
<dbReference type="GO" id="GO:0005886">
    <property type="term" value="C:plasma membrane"/>
    <property type="evidence" value="ECO:0007669"/>
    <property type="project" value="UniProtKB-SubCell"/>
</dbReference>
<sequence>MPDDTKASALPAGEGTLVSTARDRATKASKGTASAVAPYLFALFAVGVIWQVAIAVLDPPSTILPSPVSVAGTFFEELFSGELIVNAAVSLTRVTSAWLISALIGIPLGVLIARSRAAERLIDPIIELFRPISPLAWIPLAILWFGIGEAGKVFIIFIATFFPIVLNTVDGIKRVDPVLLRAGQVLGCTNQVELFLRVMLPAAIPSILVGLRVSFGTGWAAIIAAELVAANSGLGYLIADGMEILRSDLVMVGMIAIGIIGVLVDAIFKLVANRVG</sequence>
<dbReference type="PROSITE" id="PS50928">
    <property type="entry name" value="ABC_TM1"/>
    <property type="match status" value="1"/>
</dbReference>
<evidence type="ECO:0000256" key="5">
    <source>
        <dbReference type="ARBA" id="ARBA00022692"/>
    </source>
</evidence>
<keyword evidence="5 9" id="KW-0812">Transmembrane</keyword>
<proteinExistence type="inferred from homology"/>
<dbReference type="Pfam" id="PF00528">
    <property type="entry name" value="BPD_transp_1"/>
    <property type="match status" value="1"/>
</dbReference>
<dbReference type="EMBL" id="APVH01000081">
    <property type="protein sequence ID" value="EPX75432.1"/>
    <property type="molecule type" value="Genomic_DNA"/>
</dbReference>
<dbReference type="eggNOG" id="COG0600">
    <property type="taxonomic scope" value="Bacteria"/>
</dbReference>
<evidence type="ECO:0000256" key="7">
    <source>
        <dbReference type="ARBA" id="ARBA00023136"/>
    </source>
</evidence>
<keyword evidence="6 9" id="KW-1133">Transmembrane helix</keyword>
<dbReference type="CDD" id="cd06261">
    <property type="entry name" value="TM_PBP2"/>
    <property type="match status" value="1"/>
</dbReference>
<gene>
    <name evidence="11" type="ORF">Salmuc_00159</name>
</gene>
<dbReference type="Proteomes" id="UP000015347">
    <property type="component" value="Unassembled WGS sequence"/>
</dbReference>
<dbReference type="RefSeq" id="WP_020043273.1">
    <property type="nucleotide sequence ID" value="NZ_KE557299.1"/>
</dbReference>
<dbReference type="PANTHER" id="PTHR30151:SF0">
    <property type="entry name" value="ABC TRANSPORTER PERMEASE PROTEIN MJ0413-RELATED"/>
    <property type="match status" value="1"/>
</dbReference>
<keyword evidence="4" id="KW-1003">Cell membrane</keyword>
<dbReference type="OrthoDB" id="9799271at2"/>
<feature type="transmembrane region" description="Helical" evidence="9">
    <location>
        <begin position="95"/>
        <end position="113"/>
    </location>
</feature>
<dbReference type="FunFam" id="1.10.3720.10:FF:000003">
    <property type="entry name" value="Aliphatic sulfonate ABC transporter permease"/>
    <property type="match status" value="1"/>
</dbReference>
<evidence type="ECO:0000313" key="11">
    <source>
        <dbReference type="EMBL" id="EPX75432.1"/>
    </source>
</evidence>